<dbReference type="RefSeq" id="WP_271176175.1">
    <property type="nucleotide sequence ID" value="NZ_BAAAJO010000001.1"/>
</dbReference>
<gene>
    <name evidence="1" type="ORF">GCM10017584_10700</name>
</gene>
<reference evidence="1" key="1">
    <citation type="journal article" date="2014" name="Int. J. Syst. Evol. Microbiol.">
        <title>Complete genome sequence of Corynebacterium casei LMG S-19264T (=DSM 44701T), isolated from a smear-ripened cheese.</title>
        <authorList>
            <consortium name="US DOE Joint Genome Institute (JGI-PGF)"/>
            <person name="Walter F."/>
            <person name="Albersmeier A."/>
            <person name="Kalinowski J."/>
            <person name="Ruckert C."/>
        </authorList>
    </citation>
    <scope>NUCLEOTIDE SEQUENCE</scope>
    <source>
        <strain evidence="1">VKM Ac-1401</strain>
    </source>
</reference>
<protein>
    <recommendedName>
        <fullName evidence="3">TfoX N-terminal domain-containing protein</fullName>
    </recommendedName>
</protein>
<dbReference type="Proteomes" id="UP001142372">
    <property type="component" value="Unassembled WGS sequence"/>
</dbReference>
<evidence type="ECO:0000313" key="2">
    <source>
        <dbReference type="Proteomes" id="UP001142372"/>
    </source>
</evidence>
<sequence>MDSAANAPADSPTASAAAAASAADTAAADSAAEFAAIADELAGSGAVTGRMFGHPALKLNGKVFACEFYGAMAFRLGRETSVHAEALLLTGALLFDPSRRDQPFKDWVEVPAAASDQWPMLAQASLDHLVNESA</sequence>
<dbReference type="AlphaFoldDB" id="A0A9W6LZ50"/>
<keyword evidence="2" id="KW-1185">Reference proteome</keyword>
<comment type="caution">
    <text evidence="1">The sequence shown here is derived from an EMBL/GenBank/DDBJ whole genome shotgun (WGS) entry which is preliminary data.</text>
</comment>
<evidence type="ECO:0008006" key="3">
    <source>
        <dbReference type="Google" id="ProtNLM"/>
    </source>
</evidence>
<reference evidence="1" key="2">
    <citation type="submission" date="2023-01" db="EMBL/GenBank/DDBJ databases">
        <authorList>
            <person name="Sun Q."/>
            <person name="Evtushenko L."/>
        </authorList>
    </citation>
    <scope>NUCLEOTIDE SEQUENCE</scope>
    <source>
        <strain evidence="1">VKM Ac-1401</strain>
    </source>
</reference>
<evidence type="ECO:0000313" key="1">
    <source>
        <dbReference type="EMBL" id="GLJ75496.1"/>
    </source>
</evidence>
<proteinExistence type="predicted"/>
<name>A0A9W6LZ50_9MICO</name>
<organism evidence="1 2">
    <name type="scientific">Leifsonia poae</name>
    <dbReference type="NCBI Taxonomy" id="110933"/>
    <lineage>
        <taxon>Bacteria</taxon>
        <taxon>Bacillati</taxon>
        <taxon>Actinomycetota</taxon>
        <taxon>Actinomycetes</taxon>
        <taxon>Micrococcales</taxon>
        <taxon>Microbacteriaceae</taxon>
        <taxon>Leifsonia</taxon>
    </lineage>
</organism>
<accession>A0A9W6LZ50</accession>
<dbReference type="EMBL" id="BSEN01000003">
    <property type="protein sequence ID" value="GLJ75496.1"/>
    <property type="molecule type" value="Genomic_DNA"/>
</dbReference>